<comment type="caution">
    <text evidence="1">The sequence shown here is derived from an EMBL/GenBank/DDBJ whole genome shotgun (WGS) entry which is preliminary data.</text>
</comment>
<evidence type="ECO:0000313" key="1">
    <source>
        <dbReference type="EMBL" id="TCO86033.1"/>
    </source>
</evidence>
<dbReference type="RefSeq" id="WP_132089206.1">
    <property type="nucleotide sequence ID" value="NZ_JANKAQ010000001.1"/>
</dbReference>
<keyword evidence="2" id="KW-1185">Reference proteome</keyword>
<organism evidence="1 2">
    <name type="scientific">Frisingicoccus caecimuris</name>
    <dbReference type="NCBI Taxonomy" id="1796636"/>
    <lineage>
        <taxon>Bacteria</taxon>
        <taxon>Bacillati</taxon>
        <taxon>Bacillota</taxon>
        <taxon>Clostridia</taxon>
        <taxon>Lachnospirales</taxon>
        <taxon>Lachnospiraceae</taxon>
        <taxon>Frisingicoccus</taxon>
    </lineage>
</organism>
<accession>A0A4R2LIE2</accession>
<dbReference type="InterPro" id="IPR012674">
    <property type="entry name" value="Calycin"/>
</dbReference>
<sequence>MTDKVIVSIKGVQHEYGEDGVTEMITTGNYYFRNGKHYILYDEMIPETGEQMSNTLKMSPERIDLIKHGSHSVHMVFEANTKNMVVYRTPYGMMEVCFNTFSVELEKTEKSIYARIEYALEINEGFISDCTIEINVRAKEH</sequence>
<gene>
    <name evidence="1" type="ORF">EV212_102351</name>
</gene>
<dbReference type="EMBL" id="SLXA01000002">
    <property type="protein sequence ID" value="TCO86033.1"/>
    <property type="molecule type" value="Genomic_DNA"/>
</dbReference>
<dbReference type="InterPro" id="IPR015231">
    <property type="entry name" value="DUF1934"/>
</dbReference>
<proteinExistence type="predicted"/>
<protein>
    <submittedName>
        <fullName evidence="1">Uncharacterized beta-barrel protein YwiB (DUF1934 family)</fullName>
    </submittedName>
</protein>
<dbReference type="Gene3D" id="2.40.128.20">
    <property type="match status" value="1"/>
</dbReference>
<dbReference type="Proteomes" id="UP000295711">
    <property type="component" value="Unassembled WGS sequence"/>
</dbReference>
<dbReference type="AlphaFoldDB" id="A0A4R2LIE2"/>
<name>A0A4R2LIE2_9FIRM</name>
<reference evidence="1 2" key="1">
    <citation type="submission" date="2019-03" db="EMBL/GenBank/DDBJ databases">
        <title>Genomic Encyclopedia of Type Strains, Phase IV (KMG-IV): sequencing the most valuable type-strain genomes for metagenomic binning, comparative biology and taxonomic classification.</title>
        <authorList>
            <person name="Goeker M."/>
        </authorList>
    </citation>
    <scope>NUCLEOTIDE SEQUENCE [LARGE SCALE GENOMIC DNA]</scope>
    <source>
        <strain evidence="1 2">DSM 28559</strain>
    </source>
</reference>
<dbReference type="Pfam" id="PF09148">
    <property type="entry name" value="DUF1934"/>
    <property type="match status" value="1"/>
</dbReference>
<dbReference type="OrthoDB" id="1680906at2"/>
<dbReference type="SUPFAM" id="SSF50814">
    <property type="entry name" value="Lipocalins"/>
    <property type="match status" value="1"/>
</dbReference>
<evidence type="ECO:0000313" key="2">
    <source>
        <dbReference type="Proteomes" id="UP000295711"/>
    </source>
</evidence>